<dbReference type="InterPro" id="IPR055247">
    <property type="entry name" value="InsJ-like_HTH"/>
</dbReference>
<dbReference type="SUPFAM" id="SSF48452">
    <property type="entry name" value="TPR-like"/>
    <property type="match status" value="1"/>
</dbReference>
<proteinExistence type="predicted"/>
<sequence length="715" mass="83303">MNTSTKRRIKAVEYYLNSKKSLRKTAKKFRISHLTLWRWVQWYKQGGKESLNREDFFRPWNRLDIDLEKEIALLKEGNPSLTIKDARILLSRKDISISTNGIWSIWKRYGLVSSPKRARGLDLANQFFQYTDAISSEVVEAKKLLASFGTIPFSDYYKKAHRLRKRLEKDRLFYSAVRIGVTEAITLSWRAKPEKQIALVQHLKRWIPRHGDLYLKFLVLIGEGIAHAQKLDIEHALNCAKMCRDVLKHLKNVPSLWRELGNLYEHIGRYPEAHRIIEKILDGRYGDFDEVEGEVYNSDRALLLATAGNHHACLETLRKIDKKRREFRGLTAILRAQCMLDQARIYDAQESARRALEQARKDEIPGLLHVASLIFASSAAAMGEQEKARHAICRLNPIFKKSKMEKDVFVRKMLCLSRNVRLDSVKASGRVLAHSVCRLTFLLAKASRTLALKDYRYSYGYAARHRILGLFNRFSLFYPEIVTSIVAKRKSPGLSKAFVRLPVFNKDVPVYRISFLGPLHLYRQKRIQFSIPTKDHAFLIYLALSRMKSMQLDEIYNAFWPKSTMPSRNLSHILVRVRRALQLPAHYFRMQANRLICTCQFVTDYDDFENCIAQAKALERIGDWYRAEQEYCSAFSLFRSRPFAKMYDDFSEKKRLEIIFRFEDTARHFVEELSKNLPGNSKGALSPAVKKVLRRIRLIAPDVAIPFLERSSRRE</sequence>
<dbReference type="InterPro" id="IPR011990">
    <property type="entry name" value="TPR-like_helical_dom_sf"/>
</dbReference>
<organism evidence="2 3">
    <name type="scientific">candidate division WOR_3 bacterium SM23_42</name>
    <dbReference type="NCBI Taxonomy" id="1703779"/>
    <lineage>
        <taxon>Bacteria</taxon>
        <taxon>Bacteria division WOR-3</taxon>
    </lineage>
</organism>
<dbReference type="SUPFAM" id="SSF46894">
    <property type="entry name" value="C-terminal effector domain of the bipartite response regulators"/>
    <property type="match status" value="1"/>
</dbReference>
<reference evidence="2 3" key="1">
    <citation type="journal article" date="2015" name="Microbiome">
        <title>Genomic resolution of linkages in carbon, nitrogen, and sulfur cycling among widespread estuary sediment bacteria.</title>
        <authorList>
            <person name="Baker B.J."/>
            <person name="Lazar C.S."/>
            <person name="Teske A.P."/>
            <person name="Dick G.J."/>
        </authorList>
    </citation>
    <scope>NUCLEOTIDE SEQUENCE [LARGE SCALE GENOMIC DNA]</scope>
    <source>
        <strain evidence="2">SM23_42</strain>
    </source>
</reference>
<dbReference type="PANTHER" id="PTHR35807:SF2">
    <property type="entry name" value="TRANSCRIPTIONAL ACTIVATOR DOMAIN"/>
    <property type="match status" value="1"/>
</dbReference>
<protein>
    <recommendedName>
        <fullName evidence="1">Insertion element IS150 protein InsJ-like helix-turn-helix domain-containing protein</fullName>
    </recommendedName>
</protein>
<dbReference type="Gene3D" id="1.10.10.10">
    <property type="entry name" value="Winged helix-like DNA-binding domain superfamily/Winged helix DNA-binding domain"/>
    <property type="match status" value="1"/>
</dbReference>
<dbReference type="GO" id="GO:0006355">
    <property type="term" value="P:regulation of DNA-templated transcription"/>
    <property type="evidence" value="ECO:0007669"/>
    <property type="project" value="InterPro"/>
</dbReference>
<dbReference type="InterPro" id="IPR051677">
    <property type="entry name" value="AfsR-DnrI-RedD_regulator"/>
</dbReference>
<feature type="domain" description="Insertion element IS150 protein InsJ-like helix-turn-helix" evidence="1">
    <location>
        <begin position="7"/>
        <end position="52"/>
    </location>
</feature>
<dbReference type="EMBL" id="LJUJ01000044">
    <property type="protein sequence ID" value="KPK62285.1"/>
    <property type="molecule type" value="Genomic_DNA"/>
</dbReference>
<name>A0A0S8FRU7_UNCW3</name>
<dbReference type="InterPro" id="IPR009057">
    <property type="entry name" value="Homeodomain-like_sf"/>
</dbReference>
<accession>A0A0S8FRU7</accession>
<evidence type="ECO:0000313" key="2">
    <source>
        <dbReference type="EMBL" id="KPK62285.1"/>
    </source>
</evidence>
<dbReference type="AlphaFoldDB" id="A0A0S8FRU7"/>
<dbReference type="InterPro" id="IPR016032">
    <property type="entry name" value="Sig_transdc_resp-reg_C-effctor"/>
</dbReference>
<dbReference type="SUPFAM" id="SSF46689">
    <property type="entry name" value="Homeodomain-like"/>
    <property type="match status" value="1"/>
</dbReference>
<dbReference type="Proteomes" id="UP000051373">
    <property type="component" value="Unassembled WGS sequence"/>
</dbReference>
<comment type="caution">
    <text evidence="2">The sequence shown here is derived from an EMBL/GenBank/DDBJ whole genome shotgun (WGS) entry which is preliminary data.</text>
</comment>
<gene>
    <name evidence="2" type="ORF">AMJ83_11300</name>
</gene>
<dbReference type="STRING" id="1703779.AMJ83_11300"/>
<evidence type="ECO:0000313" key="3">
    <source>
        <dbReference type="Proteomes" id="UP000051373"/>
    </source>
</evidence>
<dbReference type="InterPro" id="IPR036388">
    <property type="entry name" value="WH-like_DNA-bd_sf"/>
</dbReference>
<dbReference type="Gene3D" id="1.25.40.10">
    <property type="entry name" value="Tetratricopeptide repeat domain"/>
    <property type="match status" value="1"/>
</dbReference>
<dbReference type="PANTHER" id="PTHR35807">
    <property type="entry name" value="TRANSCRIPTIONAL REGULATOR REDD-RELATED"/>
    <property type="match status" value="1"/>
</dbReference>
<dbReference type="Pfam" id="PF13518">
    <property type="entry name" value="HTH_28"/>
    <property type="match status" value="1"/>
</dbReference>
<dbReference type="GO" id="GO:0003677">
    <property type="term" value="F:DNA binding"/>
    <property type="evidence" value="ECO:0007669"/>
    <property type="project" value="InterPro"/>
</dbReference>
<evidence type="ECO:0000259" key="1">
    <source>
        <dbReference type="Pfam" id="PF13518"/>
    </source>
</evidence>